<gene>
    <name evidence="2" type="ORF">CLOSTHATH_06017</name>
</gene>
<sequence>MYFTKIINMENRKIQHNIYSNWLRVFSLYTYGLLCVSVNVKKGIEENLLYGMPMHNEKIIFYKEILVKAASIYVKITEQHLLPCKKIRVGNSHSLFLFLLLIVLVKMDIANQSYL</sequence>
<dbReference type="Proteomes" id="UP000004968">
    <property type="component" value="Unassembled WGS sequence"/>
</dbReference>
<protein>
    <submittedName>
        <fullName evidence="2">Uncharacterized protein</fullName>
    </submittedName>
</protein>
<proteinExistence type="predicted"/>
<keyword evidence="1" id="KW-1133">Transmembrane helix</keyword>
<comment type="caution">
    <text evidence="2">The sequence shown here is derived from an EMBL/GenBank/DDBJ whole genome shotgun (WGS) entry which is preliminary data.</text>
</comment>
<keyword evidence="1" id="KW-0812">Transmembrane</keyword>
<dbReference type="EMBL" id="ACIO01000675">
    <property type="protein sequence ID" value="EFC95798.1"/>
    <property type="molecule type" value="Genomic_DNA"/>
</dbReference>
<name>D3AQW1_9FIRM</name>
<evidence type="ECO:0000256" key="1">
    <source>
        <dbReference type="SAM" id="Phobius"/>
    </source>
</evidence>
<feature type="transmembrane region" description="Helical" evidence="1">
    <location>
        <begin position="21"/>
        <end position="40"/>
    </location>
</feature>
<organism evidence="2 3">
    <name type="scientific">Hungatella hathewayi DSM 13479</name>
    <dbReference type="NCBI Taxonomy" id="566550"/>
    <lineage>
        <taxon>Bacteria</taxon>
        <taxon>Bacillati</taxon>
        <taxon>Bacillota</taxon>
        <taxon>Clostridia</taxon>
        <taxon>Lachnospirales</taxon>
        <taxon>Lachnospiraceae</taxon>
        <taxon>Hungatella</taxon>
    </lineage>
</organism>
<accession>D3AQW1</accession>
<keyword evidence="1" id="KW-0472">Membrane</keyword>
<evidence type="ECO:0000313" key="2">
    <source>
        <dbReference type="EMBL" id="EFC95798.1"/>
    </source>
</evidence>
<dbReference type="HOGENOM" id="CLU_2105624_0_0_9"/>
<reference evidence="2 3" key="1">
    <citation type="submission" date="2010-01" db="EMBL/GenBank/DDBJ databases">
        <authorList>
            <person name="Weinstock G."/>
            <person name="Sodergren E."/>
            <person name="Clifton S."/>
            <person name="Fulton L."/>
            <person name="Fulton B."/>
            <person name="Courtney L."/>
            <person name="Fronick C."/>
            <person name="Harrison M."/>
            <person name="Strong C."/>
            <person name="Farmer C."/>
            <person name="Delahaunty K."/>
            <person name="Markovic C."/>
            <person name="Hall O."/>
            <person name="Minx P."/>
            <person name="Tomlinson C."/>
            <person name="Mitreva M."/>
            <person name="Nelson J."/>
            <person name="Hou S."/>
            <person name="Wollam A."/>
            <person name="Pepin K.H."/>
            <person name="Johnson M."/>
            <person name="Bhonagiri V."/>
            <person name="Nash W.E."/>
            <person name="Warren W."/>
            <person name="Chinwalla A."/>
            <person name="Mardis E.R."/>
            <person name="Wilson R.K."/>
        </authorList>
    </citation>
    <scope>NUCLEOTIDE SEQUENCE [LARGE SCALE GENOMIC DNA]</scope>
    <source>
        <strain evidence="2 3">DSM 13479</strain>
    </source>
</reference>
<dbReference type="AlphaFoldDB" id="D3AQW1"/>
<evidence type="ECO:0000313" key="3">
    <source>
        <dbReference type="Proteomes" id="UP000004968"/>
    </source>
</evidence>